<evidence type="ECO:0000313" key="3">
    <source>
        <dbReference type="Proteomes" id="UP001556709"/>
    </source>
</evidence>
<feature type="transmembrane region" description="Helical" evidence="1">
    <location>
        <begin position="51"/>
        <end position="73"/>
    </location>
</feature>
<dbReference type="RefSeq" id="WP_367959547.1">
    <property type="nucleotide sequence ID" value="NZ_JBAKFH010000001.1"/>
</dbReference>
<feature type="transmembrane region" description="Helical" evidence="1">
    <location>
        <begin position="21"/>
        <end position="39"/>
    </location>
</feature>
<accession>A0ABV3TGJ0</accession>
<proteinExistence type="predicted"/>
<keyword evidence="1" id="KW-0472">Membrane</keyword>
<dbReference type="Proteomes" id="UP001556709">
    <property type="component" value="Unassembled WGS sequence"/>
</dbReference>
<evidence type="ECO:0000256" key="1">
    <source>
        <dbReference type="SAM" id="Phobius"/>
    </source>
</evidence>
<feature type="transmembrane region" description="Helical" evidence="1">
    <location>
        <begin position="114"/>
        <end position="133"/>
    </location>
</feature>
<protein>
    <recommendedName>
        <fullName evidence="4">DoxX family protein</fullName>
    </recommendedName>
</protein>
<dbReference type="EMBL" id="JBAKFM010000004">
    <property type="protein sequence ID" value="MEX0469820.1"/>
    <property type="molecule type" value="Genomic_DNA"/>
</dbReference>
<reference evidence="2 3" key="1">
    <citation type="submission" date="2024-02" db="EMBL/GenBank/DDBJ databases">
        <title>New especies of Spiribacter isolated from saline water.</title>
        <authorList>
            <person name="Leon M.J."/>
            <person name="De La Haba R."/>
            <person name="Sanchez-Porro C."/>
            <person name="Ventosa A."/>
        </authorList>
    </citation>
    <scope>NUCLEOTIDE SEQUENCE [LARGE SCALE GENOMIC DNA]</scope>
    <source>
        <strain evidence="3">ag22IC6-390</strain>
    </source>
</reference>
<evidence type="ECO:0000313" key="2">
    <source>
        <dbReference type="EMBL" id="MEX0469820.1"/>
    </source>
</evidence>
<keyword evidence="1" id="KW-1133">Transmembrane helix</keyword>
<name>A0ABV3TGJ0_9GAMM</name>
<gene>
    <name evidence="2" type="ORF">V6X73_08785</name>
</gene>
<keyword evidence="3" id="KW-1185">Reference proteome</keyword>
<organism evidence="2 3">
    <name type="scientific">Spiribacter pallidus</name>
    <dbReference type="NCBI Taxonomy" id="1987936"/>
    <lineage>
        <taxon>Bacteria</taxon>
        <taxon>Pseudomonadati</taxon>
        <taxon>Pseudomonadota</taxon>
        <taxon>Gammaproteobacteria</taxon>
        <taxon>Chromatiales</taxon>
        <taxon>Ectothiorhodospiraceae</taxon>
        <taxon>Spiribacter</taxon>
    </lineage>
</organism>
<sequence length="138" mass="14735">MTAPLDTGDRVLDRQASHLHWLLRGPLALSMLYNAAHAWRMGPTPYAESLQLPVTVVSVMIGLQMAAAALLLIGAVTSDWVTRAGAACSLPVLVGLLFHLHWGQWQPLASASHPHGGVALTIAWLGIATYLLARGNQT</sequence>
<comment type="caution">
    <text evidence="2">The sequence shown here is derived from an EMBL/GenBank/DDBJ whole genome shotgun (WGS) entry which is preliminary data.</text>
</comment>
<feature type="transmembrane region" description="Helical" evidence="1">
    <location>
        <begin position="80"/>
        <end position="102"/>
    </location>
</feature>
<evidence type="ECO:0008006" key="4">
    <source>
        <dbReference type="Google" id="ProtNLM"/>
    </source>
</evidence>
<keyword evidence="1" id="KW-0812">Transmembrane</keyword>